<name>A0ABQ6Q2F4_9BACT</name>
<dbReference type="InterPro" id="IPR035437">
    <property type="entry name" value="SNase_OB-fold_sf"/>
</dbReference>
<evidence type="ECO:0000256" key="1">
    <source>
        <dbReference type="ARBA" id="ARBA00022722"/>
    </source>
</evidence>
<reference evidence="5 6" key="1">
    <citation type="submission" date="2023-08" db="EMBL/GenBank/DDBJ databases">
        <title>Draft genome sequence of Algoriphagus taiwanensis.</title>
        <authorList>
            <person name="Takatani N."/>
            <person name="Hosokawa M."/>
            <person name="Sawabe T."/>
        </authorList>
    </citation>
    <scope>NUCLEOTIDE SEQUENCE [LARGE SCALE GENOMIC DNA]</scope>
    <source>
        <strain evidence="5 6">JCM 19755</strain>
    </source>
</reference>
<feature type="domain" description="TNase-like" evidence="4">
    <location>
        <begin position="31"/>
        <end position="164"/>
    </location>
</feature>
<protein>
    <submittedName>
        <fullName evidence="5">Thermonuclease family protein</fullName>
    </submittedName>
</protein>
<accession>A0ABQ6Q2F4</accession>
<sequence length="164" mass="18733">MITKSQLPFFLLLLAILFSFGPKKPAFSQTRTTSVTVFKVSDGDTFWVRYPSGKEEKIRLIGINAPESRKTGNREAQYFGKEASEYAKRLLLNKQVTLEFDVQKTDRYKRTLAYAYLSSGTMVNALLVKEGYAQVATYPPNVKYQGLFQKLEKEARAAKKGLWR</sequence>
<organism evidence="5 6">
    <name type="scientific">Algoriphagus taiwanensis</name>
    <dbReference type="NCBI Taxonomy" id="1445656"/>
    <lineage>
        <taxon>Bacteria</taxon>
        <taxon>Pseudomonadati</taxon>
        <taxon>Bacteroidota</taxon>
        <taxon>Cytophagia</taxon>
        <taxon>Cytophagales</taxon>
        <taxon>Cyclobacteriaceae</taxon>
        <taxon>Algoriphagus</taxon>
    </lineage>
</organism>
<keyword evidence="6" id="KW-1185">Reference proteome</keyword>
<evidence type="ECO:0000256" key="3">
    <source>
        <dbReference type="ARBA" id="ARBA00022801"/>
    </source>
</evidence>
<keyword evidence="3" id="KW-0378">Hydrolase</keyword>
<dbReference type="EMBL" id="BTPE01000009">
    <property type="protein sequence ID" value="GMQ34348.1"/>
    <property type="molecule type" value="Genomic_DNA"/>
</dbReference>
<dbReference type="Gene3D" id="2.40.50.90">
    <property type="match status" value="1"/>
</dbReference>
<evidence type="ECO:0000313" key="6">
    <source>
        <dbReference type="Proteomes" id="UP001307705"/>
    </source>
</evidence>
<dbReference type="SMART" id="SM00318">
    <property type="entry name" value="SNc"/>
    <property type="match status" value="1"/>
</dbReference>
<proteinExistence type="predicted"/>
<evidence type="ECO:0000313" key="5">
    <source>
        <dbReference type="EMBL" id="GMQ34348.1"/>
    </source>
</evidence>
<keyword evidence="2" id="KW-0255">Endonuclease</keyword>
<evidence type="ECO:0000256" key="2">
    <source>
        <dbReference type="ARBA" id="ARBA00022759"/>
    </source>
</evidence>
<keyword evidence="1" id="KW-0540">Nuclease</keyword>
<dbReference type="InterPro" id="IPR016071">
    <property type="entry name" value="Staphylococal_nuclease_OB-fold"/>
</dbReference>
<dbReference type="RefSeq" id="WP_338229173.1">
    <property type="nucleotide sequence ID" value="NZ_BTPE01000009.1"/>
</dbReference>
<dbReference type="SUPFAM" id="SSF50199">
    <property type="entry name" value="Staphylococcal nuclease"/>
    <property type="match status" value="1"/>
</dbReference>
<dbReference type="PANTHER" id="PTHR12302">
    <property type="entry name" value="EBNA2 BINDING PROTEIN P100"/>
    <property type="match status" value="1"/>
</dbReference>
<dbReference type="Pfam" id="PF00565">
    <property type="entry name" value="SNase"/>
    <property type="match status" value="1"/>
</dbReference>
<dbReference type="CDD" id="cd00175">
    <property type="entry name" value="SNc"/>
    <property type="match status" value="1"/>
</dbReference>
<comment type="caution">
    <text evidence="5">The sequence shown here is derived from an EMBL/GenBank/DDBJ whole genome shotgun (WGS) entry which is preliminary data.</text>
</comment>
<gene>
    <name evidence="5" type="ORF">Ataiwa_26200</name>
</gene>
<dbReference type="Proteomes" id="UP001307705">
    <property type="component" value="Unassembled WGS sequence"/>
</dbReference>
<evidence type="ECO:0000259" key="4">
    <source>
        <dbReference type="PROSITE" id="PS50830"/>
    </source>
</evidence>
<dbReference type="PROSITE" id="PS50830">
    <property type="entry name" value="TNASE_3"/>
    <property type="match status" value="1"/>
</dbReference>
<dbReference type="PANTHER" id="PTHR12302:SF3">
    <property type="entry name" value="SERINE_THREONINE-PROTEIN KINASE 31"/>
    <property type="match status" value="1"/>
</dbReference>